<dbReference type="PANTHER" id="PTHR43540:SF3">
    <property type="entry name" value="ENTEROBACTIN SYNTHASE COMPONENT B"/>
    <property type="match status" value="1"/>
</dbReference>
<protein>
    <recommendedName>
        <fullName evidence="3">isochorismatase</fullName>
        <ecNumber evidence="3">3.3.2.1</ecNumber>
    </recommendedName>
</protein>
<dbReference type="Gene3D" id="3.40.50.850">
    <property type="entry name" value="Isochorismatase-like"/>
    <property type="match status" value="1"/>
</dbReference>
<dbReference type="EMBL" id="SSOB01000024">
    <property type="protein sequence ID" value="THF76533.1"/>
    <property type="molecule type" value="Genomic_DNA"/>
</dbReference>
<keyword evidence="6" id="KW-0597">Phosphoprotein</keyword>
<evidence type="ECO:0000256" key="5">
    <source>
        <dbReference type="ARBA" id="ARBA00048590"/>
    </source>
</evidence>
<dbReference type="PANTHER" id="PTHR43540">
    <property type="entry name" value="PEROXYUREIDOACRYLATE/UREIDOACRYLATE AMIDOHYDROLASE-RELATED"/>
    <property type="match status" value="1"/>
</dbReference>
<dbReference type="AlphaFoldDB" id="A0A4S4BNS4"/>
<dbReference type="EC" id="3.3.2.1" evidence="3"/>
<dbReference type="InterPro" id="IPR000868">
    <property type="entry name" value="Isochorismatase-like_dom"/>
</dbReference>
<evidence type="ECO:0000259" key="7">
    <source>
        <dbReference type="PROSITE" id="PS50075"/>
    </source>
</evidence>
<reference evidence="8 9" key="1">
    <citation type="submission" date="2019-04" db="EMBL/GenBank/DDBJ databases">
        <title>Cohnella sp. nov. isolated from preserved vegetables.</title>
        <authorList>
            <person name="Lin S.-Y."/>
            <person name="Hung M.-H."/>
            <person name="Young C.-C."/>
        </authorList>
    </citation>
    <scope>NUCLEOTIDE SEQUENCE [LARGE SCALE GENOMIC DNA]</scope>
    <source>
        <strain evidence="8 9">CC-MHH1044</strain>
    </source>
</reference>
<keyword evidence="4" id="KW-0378">Hydrolase</keyword>
<dbReference type="Pfam" id="PF00857">
    <property type="entry name" value="Isochorismatase"/>
    <property type="match status" value="1"/>
</dbReference>
<keyword evidence="9" id="KW-1185">Reference proteome</keyword>
<evidence type="ECO:0000256" key="1">
    <source>
        <dbReference type="ARBA" id="ARBA00004924"/>
    </source>
</evidence>
<dbReference type="SUPFAM" id="SSF47336">
    <property type="entry name" value="ACP-like"/>
    <property type="match status" value="1"/>
</dbReference>
<dbReference type="PIRSF" id="PIRSF001111">
    <property type="entry name" value="Isochorismatase"/>
    <property type="match status" value="1"/>
</dbReference>
<comment type="similarity">
    <text evidence="2">Belongs to the isochorismatase family.</text>
</comment>
<dbReference type="InterPro" id="IPR050272">
    <property type="entry name" value="Isochorismatase-like_hydrls"/>
</dbReference>
<dbReference type="InterPro" id="IPR016291">
    <property type="entry name" value="Isochorismatase"/>
</dbReference>
<evidence type="ECO:0000256" key="3">
    <source>
        <dbReference type="ARBA" id="ARBA00012100"/>
    </source>
</evidence>
<dbReference type="RefSeq" id="WP_136371306.1">
    <property type="nucleotide sequence ID" value="NZ_SSOB01000024.1"/>
</dbReference>
<feature type="modified residue" description="O-(pantetheine 4'-phosphoryl)serine" evidence="6">
    <location>
        <position position="272"/>
    </location>
</feature>
<feature type="domain" description="Carrier" evidence="7">
    <location>
        <begin position="234"/>
        <end position="311"/>
    </location>
</feature>
<comment type="caution">
    <text evidence="8">The sequence shown here is derived from an EMBL/GenBank/DDBJ whole genome shotgun (WGS) entry which is preliminary data.</text>
</comment>
<dbReference type="InterPro" id="IPR036736">
    <property type="entry name" value="ACP-like_sf"/>
</dbReference>
<evidence type="ECO:0000313" key="8">
    <source>
        <dbReference type="EMBL" id="THF76533.1"/>
    </source>
</evidence>
<dbReference type="Proteomes" id="UP000310636">
    <property type="component" value="Unassembled WGS sequence"/>
</dbReference>
<keyword evidence="6" id="KW-0596">Phosphopantetheine</keyword>
<dbReference type="PROSITE" id="PS50075">
    <property type="entry name" value="CARRIER"/>
    <property type="match status" value="1"/>
</dbReference>
<dbReference type="InterPro" id="IPR036380">
    <property type="entry name" value="Isochorismatase-like_sf"/>
</dbReference>
<dbReference type="SUPFAM" id="SSF52499">
    <property type="entry name" value="Isochorismatase-like hydrolases"/>
    <property type="match status" value="1"/>
</dbReference>
<dbReference type="GO" id="GO:0008908">
    <property type="term" value="F:isochorismatase activity"/>
    <property type="evidence" value="ECO:0007669"/>
    <property type="project" value="UniProtKB-EC"/>
</dbReference>
<evidence type="ECO:0000313" key="9">
    <source>
        <dbReference type="Proteomes" id="UP000310636"/>
    </source>
</evidence>
<dbReference type="OrthoDB" id="257098at2"/>
<dbReference type="Gene3D" id="1.10.1200.10">
    <property type="entry name" value="ACP-like"/>
    <property type="match status" value="1"/>
</dbReference>
<comment type="catalytic activity">
    <reaction evidence="5">
        <text>isochorismate + H2O = (2S,3S)-2,3-dihydroxy-2,3-dihydrobenzoate + pyruvate</text>
        <dbReference type="Rhea" id="RHEA:11112"/>
        <dbReference type="ChEBI" id="CHEBI:15361"/>
        <dbReference type="ChEBI" id="CHEBI:15377"/>
        <dbReference type="ChEBI" id="CHEBI:29780"/>
        <dbReference type="ChEBI" id="CHEBI:58764"/>
        <dbReference type="EC" id="3.3.2.1"/>
    </reaction>
</comment>
<dbReference type="InterPro" id="IPR009081">
    <property type="entry name" value="PP-bd_ACP"/>
</dbReference>
<comment type="pathway">
    <text evidence="1">Siderophore biosynthesis.</text>
</comment>
<evidence type="ECO:0000256" key="2">
    <source>
        <dbReference type="ARBA" id="ARBA00006336"/>
    </source>
</evidence>
<comment type="cofactor">
    <cofactor evidence="6">
        <name>pantetheine 4'-phosphate</name>
        <dbReference type="ChEBI" id="CHEBI:47942"/>
    </cofactor>
    <text evidence="6">Binds 1 phosphopantetheine covalently.</text>
</comment>
<accession>A0A4S4BNS4</accession>
<evidence type="ECO:0000256" key="4">
    <source>
        <dbReference type="ARBA" id="ARBA00022801"/>
    </source>
</evidence>
<name>A0A4S4BNS4_9BACL</name>
<dbReference type="PRINTS" id="PR01398">
    <property type="entry name" value="ISCHRISMTASE"/>
</dbReference>
<evidence type="ECO:0000256" key="6">
    <source>
        <dbReference type="PIRSR" id="PIRSR001111-50"/>
    </source>
</evidence>
<dbReference type="Pfam" id="PF00550">
    <property type="entry name" value="PP-binding"/>
    <property type="match status" value="1"/>
</dbReference>
<proteinExistence type="inferred from homology"/>
<sequence length="317" mass="34277">MALPAIQPYPMPQAADLPANRASWTPDPKRAVLLVHDMQAYFLNAFAADQSPITELLAHIRALLDRCRALGIPVVYTAQPGEQSREERGLLFDFWGEGINKAPHLKHIVPELAPAEGDIVLDKWRYSAFRRSDLAGLMRERGRDQLLITGIYAHIGCMMTAAEAFMQDIQAFMVADALADFSAENHAMAVAYAANRCAVVLTTAQTLEQLEAGADDAGAVAAGADGAAAPSDSAQRFYDVDALRAQVAGLLFESPDAICDRDHLIDEHGLDSIRVMSLVEAWRGQGADVTFVELAECPTLASWSELLQAKSTADASV</sequence>
<gene>
    <name evidence="8" type="ORF">E6C55_18515</name>
</gene>
<organism evidence="8 9">
    <name type="scientific">Cohnella fermenti</name>
    <dbReference type="NCBI Taxonomy" id="2565925"/>
    <lineage>
        <taxon>Bacteria</taxon>
        <taxon>Bacillati</taxon>
        <taxon>Bacillota</taxon>
        <taxon>Bacilli</taxon>
        <taxon>Bacillales</taxon>
        <taxon>Paenibacillaceae</taxon>
        <taxon>Cohnella</taxon>
    </lineage>
</organism>